<dbReference type="EMBL" id="QPMM01000001">
    <property type="protein sequence ID" value="RFS26457.1"/>
    <property type="molecule type" value="Genomic_DNA"/>
</dbReference>
<dbReference type="SUPFAM" id="SSF47413">
    <property type="entry name" value="lambda repressor-like DNA-binding domains"/>
    <property type="match status" value="1"/>
</dbReference>
<organism evidence="2 3">
    <name type="scientific">Chitinophaga silvatica</name>
    <dbReference type="NCBI Taxonomy" id="2282649"/>
    <lineage>
        <taxon>Bacteria</taxon>
        <taxon>Pseudomonadati</taxon>
        <taxon>Bacteroidota</taxon>
        <taxon>Chitinophagia</taxon>
        <taxon>Chitinophagales</taxon>
        <taxon>Chitinophagaceae</taxon>
        <taxon>Chitinophaga</taxon>
    </lineage>
</organism>
<keyword evidence="3" id="KW-1185">Reference proteome</keyword>
<evidence type="ECO:0000313" key="2">
    <source>
        <dbReference type="EMBL" id="RFS26457.1"/>
    </source>
</evidence>
<evidence type="ECO:0000313" key="3">
    <source>
        <dbReference type="Proteomes" id="UP000260644"/>
    </source>
</evidence>
<accession>A0A3E1YGF5</accession>
<sequence>MNNKSMKSQKKTDKLSKYKPEDLASSIVFPGPENENESRLELVSQYRKEWESKRTPKDRLISQLLQLKFQIEEVIRSDKYDKEKHFGYFLKEYISCLEKKNKEFAEEVDVDPTELSLFINRRRDPPEKFIIRLEIHSNKNFPAIMWYKLIEKEKEYKLMYNNDIRASEYGHVKGKLRISI</sequence>
<feature type="compositionally biased region" description="Basic and acidic residues" evidence="1">
    <location>
        <begin position="10"/>
        <end position="22"/>
    </location>
</feature>
<dbReference type="GO" id="GO:0003677">
    <property type="term" value="F:DNA binding"/>
    <property type="evidence" value="ECO:0007669"/>
    <property type="project" value="InterPro"/>
</dbReference>
<protein>
    <submittedName>
        <fullName evidence="2">Uncharacterized protein</fullName>
    </submittedName>
</protein>
<reference evidence="2 3" key="1">
    <citation type="submission" date="2018-07" db="EMBL/GenBank/DDBJ databases">
        <title>Chitinophaga K2CV101002-2 sp. nov., isolated from a monsoon evergreen broad-leaved forest soil.</title>
        <authorList>
            <person name="Lv Y."/>
        </authorList>
    </citation>
    <scope>NUCLEOTIDE SEQUENCE [LARGE SCALE GENOMIC DNA]</scope>
    <source>
        <strain evidence="2 3">GDMCC 1.1288</strain>
    </source>
</reference>
<evidence type="ECO:0000256" key="1">
    <source>
        <dbReference type="SAM" id="MobiDB-lite"/>
    </source>
</evidence>
<dbReference type="AlphaFoldDB" id="A0A3E1YGF5"/>
<name>A0A3E1YGF5_9BACT</name>
<gene>
    <name evidence="2" type="ORF">DVR12_01315</name>
</gene>
<feature type="region of interest" description="Disordered" evidence="1">
    <location>
        <begin position="1"/>
        <end position="35"/>
    </location>
</feature>
<comment type="caution">
    <text evidence="2">The sequence shown here is derived from an EMBL/GenBank/DDBJ whole genome shotgun (WGS) entry which is preliminary data.</text>
</comment>
<proteinExistence type="predicted"/>
<dbReference type="Gene3D" id="1.10.260.40">
    <property type="entry name" value="lambda repressor-like DNA-binding domains"/>
    <property type="match status" value="1"/>
</dbReference>
<dbReference type="Proteomes" id="UP000260644">
    <property type="component" value="Unassembled WGS sequence"/>
</dbReference>
<dbReference type="InterPro" id="IPR010982">
    <property type="entry name" value="Lambda_DNA-bd_dom_sf"/>
</dbReference>